<dbReference type="PROSITE" id="PS00107">
    <property type="entry name" value="PROTEIN_KINASE_ATP"/>
    <property type="match status" value="1"/>
</dbReference>
<evidence type="ECO:0000256" key="15">
    <source>
        <dbReference type="ARBA" id="ARBA00023170"/>
    </source>
</evidence>
<dbReference type="SUPFAM" id="SSF56112">
    <property type="entry name" value="Protein kinase-like (PK-like)"/>
    <property type="match status" value="1"/>
</dbReference>
<dbReference type="Gene3D" id="3.80.10.10">
    <property type="entry name" value="Ribonuclease Inhibitor"/>
    <property type="match status" value="2"/>
</dbReference>
<dbReference type="PROSITE" id="PS00108">
    <property type="entry name" value="PROTEIN_KINASE_ST"/>
    <property type="match status" value="1"/>
</dbReference>
<comment type="similarity">
    <text evidence="2">Belongs to the protein kinase superfamily. Ser/Thr protein kinase family.</text>
</comment>
<evidence type="ECO:0000256" key="20">
    <source>
        <dbReference type="SAM" id="Phobius"/>
    </source>
</evidence>
<feature type="chain" id="PRO_5033045524" description="non-specific serine/threonine protein kinase" evidence="21">
    <location>
        <begin position="28"/>
        <end position="770"/>
    </location>
</feature>
<dbReference type="InterPro" id="IPR000719">
    <property type="entry name" value="Prot_kinase_dom"/>
</dbReference>
<dbReference type="FunFam" id="3.30.200.20:FF:000039">
    <property type="entry name" value="receptor-like protein kinase FERONIA"/>
    <property type="match status" value="1"/>
</dbReference>
<evidence type="ECO:0000256" key="8">
    <source>
        <dbReference type="ARBA" id="ARBA00022729"/>
    </source>
</evidence>
<evidence type="ECO:0000256" key="21">
    <source>
        <dbReference type="SAM" id="SignalP"/>
    </source>
</evidence>
<dbReference type="Pfam" id="PF00560">
    <property type="entry name" value="LRR_1"/>
    <property type="match status" value="1"/>
</dbReference>
<dbReference type="SMART" id="SM00220">
    <property type="entry name" value="S_TKc"/>
    <property type="match status" value="1"/>
</dbReference>
<evidence type="ECO:0000256" key="13">
    <source>
        <dbReference type="ARBA" id="ARBA00022989"/>
    </source>
</evidence>
<dbReference type="Pfam" id="PF08263">
    <property type="entry name" value="LRRNT_2"/>
    <property type="match status" value="2"/>
</dbReference>
<dbReference type="Pfam" id="PF00069">
    <property type="entry name" value="Pkinase"/>
    <property type="match status" value="1"/>
</dbReference>
<dbReference type="FunFam" id="1.10.510.10:FF:001023">
    <property type="entry name" value="Os07g0541700 protein"/>
    <property type="match status" value="1"/>
</dbReference>
<dbReference type="PANTHER" id="PTHR47986">
    <property type="entry name" value="OSJNBA0070M12.3 PROTEIN"/>
    <property type="match status" value="1"/>
</dbReference>
<dbReference type="InterPro" id="IPR008271">
    <property type="entry name" value="Ser/Thr_kinase_AS"/>
</dbReference>
<evidence type="ECO:0000256" key="5">
    <source>
        <dbReference type="ARBA" id="ARBA00022614"/>
    </source>
</evidence>
<evidence type="ECO:0000313" key="24">
    <source>
        <dbReference type="Proteomes" id="UP000634136"/>
    </source>
</evidence>
<evidence type="ECO:0000256" key="7">
    <source>
        <dbReference type="ARBA" id="ARBA00022692"/>
    </source>
</evidence>
<evidence type="ECO:0000256" key="12">
    <source>
        <dbReference type="ARBA" id="ARBA00022840"/>
    </source>
</evidence>
<evidence type="ECO:0000256" key="2">
    <source>
        <dbReference type="ARBA" id="ARBA00008684"/>
    </source>
</evidence>
<dbReference type="GO" id="GO:0005524">
    <property type="term" value="F:ATP binding"/>
    <property type="evidence" value="ECO:0007669"/>
    <property type="project" value="UniProtKB-UniRule"/>
</dbReference>
<evidence type="ECO:0000256" key="14">
    <source>
        <dbReference type="ARBA" id="ARBA00023136"/>
    </source>
</evidence>
<dbReference type="InterPro" id="IPR013210">
    <property type="entry name" value="LRR_N_plant-typ"/>
</dbReference>
<keyword evidence="12 19" id="KW-0067">ATP-binding</keyword>
<sequence>MEKPHGSFGVSFSYRLLLILSIMIVLAQSQDADVMNILRDAINGSTSLPQWSDSDFCKWSHVRCNSAKRVVSIQIGNLNLKGSLPKELSKLTELRRFECQSNGLTGAFPSLPTSLQNLIIYHNGFTSIPQDFFKGMSNLQKVRIDFNPFPRWNVTETLRDCVAIQTFSADKASFFGEIPDFFGAFPGLTTLSLRFNQFVGGLPSGLSGSSIEYLWVNGQEIKLNGTLAVLQNMTSLKLIWVNGNAFSGPIPDLSNHDQLFDVNLRDNQLTGPTPKFKTGVSVDMIEGTNQFCRNETGQPCSSMVNALLSVAEPLGYPLKFAQSWKGNDPCGGSTWLGIVCAGGNILAVNFQNMGLSGTISPSLASLTSVRRLLLDNNNLTGTIPSELTSMPLLQELDVSIYRLYGKDKPSAPLSAPDSDSGGNGKKNNSAVIVVVVVVIVVLLGVAIWGFIWFNRKCKHSGKSQGPTPILVEAGNMAIPLQVLRGVTNNFCEENILGRGGFSTVYRGESHDGTKIAVKRMESGMRGEKGLREFEAEIAVLTKARHKHLVALQGYCLDANERLLVYEYMPQGTLSRHLFSWKDEEGLKPLEWTRRLTIALDVARGVEYLHGLAQRNFIHRDLKPSNILLGDDMRAKVSDFGLVRLVPEDKTSIETRVAGTFGYLAPDQPEENIHLVTWFRRMLINNKDDAFQEAMIDPTIEVSDQETRSSLSIVAELAGHCCASEPYQRPDMGHAVNVLAPLVENWKPAEENSNDTISGIHLEMSLTLPRE</sequence>
<evidence type="ECO:0000256" key="1">
    <source>
        <dbReference type="ARBA" id="ARBA00004167"/>
    </source>
</evidence>
<evidence type="ECO:0000256" key="19">
    <source>
        <dbReference type="PROSITE-ProRule" id="PRU10141"/>
    </source>
</evidence>
<evidence type="ECO:0000256" key="10">
    <source>
        <dbReference type="ARBA" id="ARBA00022741"/>
    </source>
</evidence>
<dbReference type="InterPro" id="IPR017441">
    <property type="entry name" value="Protein_kinase_ATP_BS"/>
</dbReference>
<keyword evidence="16" id="KW-0325">Glycoprotein</keyword>
<accession>A0A834SS01</accession>
<dbReference type="EMBL" id="JAAIUW010000011">
    <property type="protein sequence ID" value="KAF7808526.1"/>
    <property type="molecule type" value="Genomic_DNA"/>
</dbReference>
<dbReference type="InterPro" id="IPR052422">
    <property type="entry name" value="Auxin_Ser/Thr_Kinase"/>
</dbReference>
<dbReference type="GO" id="GO:0016020">
    <property type="term" value="C:membrane"/>
    <property type="evidence" value="ECO:0007669"/>
    <property type="project" value="UniProtKB-SubCell"/>
</dbReference>
<comment type="caution">
    <text evidence="23">The sequence shown here is derived from an EMBL/GenBank/DDBJ whole genome shotgun (WGS) entry which is preliminary data.</text>
</comment>
<dbReference type="Proteomes" id="UP000634136">
    <property type="component" value="Unassembled WGS sequence"/>
</dbReference>
<keyword evidence="7 20" id="KW-0812">Transmembrane</keyword>
<feature type="binding site" evidence="19">
    <location>
        <position position="518"/>
    </location>
    <ligand>
        <name>ATP</name>
        <dbReference type="ChEBI" id="CHEBI:30616"/>
    </ligand>
</feature>
<keyword evidence="15 23" id="KW-0675">Receptor</keyword>
<keyword evidence="11 23" id="KW-0418">Kinase</keyword>
<comment type="catalytic activity">
    <reaction evidence="17">
        <text>L-threonyl-[protein] + ATP = O-phospho-L-threonyl-[protein] + ADP + H(+)</text>
        <dbReference type="Rhea" id="RHEA:46608"/>
        <dbReference type="Rhea" id="RHEA-COMP:11060"/>
        <dbReference type="Rhea" id="RHEA-COMP:11605"/>
        <dbReference type="ChEBI" id="CHEBI:15378"/>
        <dbReference type="ChEBI" id="CHEBI:30013"/>
        <dbReference type="ChEBI" id="CHEBI:30616"/>
        <dbReference type="ChEBI" id="CHEBI:61977"/>
        <dbReference type="ChEBI" id="CHEBI:456216"/>
        <dbReference type="EC" id="2.7.11.1"/>
    </reaction>
</comment>
<dbReference type="Gene3D" id="1.10.510.10">
    <property type="entry name" value="Transferase(Phosphotransferase) domain 1"/>
    <property type="match status" value="1"/>
</dbReference>
<dbReference type="AlphaFoldDB" id="A0A834SS01"/>
<dbReference type="FunFam" id="3.80.10.10:FF:000129">
    <property type="entry name" value="Leucine-rich repeat receptor-like kinase"/>
    <property type="match status" value="1"/>
</dbReference>
<feature type="transmembrane region" description="Helical" evidence="20">
    <location>
        <begin position="430"/>
        <end position="453"/>
    </location>
</feature>
<evidence type="ECO:0000256" key="11">
    <source>
        <dbReference type="ARBA" id="ARBA00022777"/>
    </source>
</evidence>
<dbReference type="Gene3D" id="3.30.200.20">
    <property type="entry name" value="Phosphorylase Kinase, domain 1"/>
    <property type="match status" value="1"/>
</dbReference>
<keyword evidence="10 19" id="KW-0547">Nucleotide-binding</keyword>
<proteinExistence type="inferred from homology"/>
<name>A0A834SS01_9FABA</name>
<evidence type="ECO:0000313" key="23">
    <source>
        <dbReference type="EMBL" id="KAF7808526.1"/>
    </source>
</evidence>
<dbReference type="PROSITE" id="PS50011">
    <property type="entry name" value="PROTEIN_KINASE_DOM"/>
    <property type="match status" value="1"/>
</dbReference>
<evidence type="ECO:0000256" key="4">
    <source>
        <dbReference type="ARBA" id="ARBA00022527"/>
    </source>
</evidence>
<evidence type="ECO:0000256" key="6">
    <source>
        <dbReference type="ARBA" id="ARBA00022679"/>
    </source>
</evidence>
<keyword evidence="14 20" id="KW-0472">Membrane</keyword>
<feature type="signal peptide" evidence="21">
    <location>
        <begin position="1"/>
        <end position="27"/>
    </location>
</feature>
<comment type="catalytic activity">
    <reaction evidence="18">
        <text>L-seryl-[protein] + ATP = O-phospho-L-seryl-[protein] + ADP + H(+)</text>
        <dbReference type="Rhea" id="RHEA:17989"/>
        <dbReference type="Rhea" id="RHEA-COMP:9863"/>
        <dbReference type="Rhea" id="RHEA-COMP:11604"/>
        <dbReference type="ChEBI" id="CHEBI:15378"/>
        <dbReference type="ChEBI" id="CHEBI:29999"/>
        <dbReference type="ChEBI" id="CHEBI:30616"/>
        <dbReference type="ChEBI" id="CHEBI:83421"/>
        <dbReference type="ChEBI" id="CHEBI:456216"/>
        <dbReference type="EC" id="2.7.11.1"/>
    </reaction>
</comment>
<dbReference type="InterPro" id="IPR011009">
    <property type="entry name" value="Kinase-like_dom_sf"/>
</dbReference>
<organism evidence="23 24">
    <name type="scientific">Senna tora</name>
    <dbReference type="NCBI Taxonomy" id="362788"/>
    <lineage>
        <taxon>Eukaryota</taxon>
        <taxon>Viridiplantae</taxon>
        <taxon>Streptophyta</taxon>
        <taxon>Embryophyta</taxon>
        <taxon>Tracheophyta</taxon>
        <taxon>Spermatophyta</taxon>
        <taxon>Magnoliopsida</taxon>
        <taxon>eudicotyledons</taxon>
        <taxon>Gunneridae</taxon>
        <taxon>Pentapetalae</taxon>
        <taxon>rosids</taxon>
        <taxon>fabids</taxon>
        <taxon>Fabales</taxon>
        <taxon>Fabaceae</taxon>
        <taxon>Caesalpinioideae</taxon>
        <taxon>Cassia clade</taxon>
        <taxon>Senna</taxon>
    </lineage>
</organism>
<evidence type="ECO:0000256" key="16">
    <source>
        <dbReference type="ARBA" id="ARBA00023180"/>
    </source>
</evidence>
<dbReference type="EC" id="2.7.11.1" evidence="3"/>
<keyword evidence="5" id="KW-0433">Leucine-rich repeat</keyword>
<keyword evidence="6" id="KW-0808">Transferase</keyword>
<evidence type="ECO:0000256" key="17">
    <source>
        <dbReference type="ARBA" id="ARBA00047899"/>
    </source>
</evidence>
<evidence type="ECO:0000259" key="22">
    <source>
        <dbReference type="PROSITE" id="PS50011"/>
    </source>
</evidence>
<keyword evidence="24" id="KW-1185">Reference proteome</keyword>
<dbReference type="InterPro" id="IPR001611">
    <property type="entry name" value="Leu-rich_rpt"/>
</dbReference>
<keyword evidence="4" id="KW-0723">Serine/threonine-protein kinase</keyword>
<evidence type="ECO:0000256" key="18">
    <source>
        <dbReference type="ARBA" id="ARBA00048679"/>
    </source>
</evidence>
<gene>
    <name evidence="23" type="ORF">G2W53_035269</name>
</gene>
<evidence type="ECO:0000256" key="9">
    <source>
        <dbReference type="ARBA" id="ARBA00022737"/>
    </source>
</evidence>
<evidence type="ECO:0000256" key="3">
    <source>
        <dbReference type="ARBA" id="ARBA00012513"/>
    </source>
</evidence>
<protein>
    <recommendedName>
        <fullName evidence="3">non-specific serine/threonine protein kinase</fullName>
        <ecNumber evidence="3">2.7.11.1</ecNumber>
    </recommendedName>
</protein>
<keyword evidence="8 21" id="KW-0732">Signal</keyword>
<dbReference type="InterPro" id="IPR032675">
    <property type="entry name" value="LRR_dom_sf"/>
</dbReference>
<comment type="subcellular location">
    <subcellularLocation>
        <location evidence="1">Membrane</location>
        <topology evidence="1">Single-pass membrane protein</topology>
    </subcellularLocation>
</comment>
<dbReference type="OrthoDB" id="1607253at2759"/>
<reference evidence="23" key="1">
    <citation type="submission" date="2020-09" db="EMBL/GenBank/DDBJ databases">
        <title>Genome-Enabled Discovery of Anthraquinone Biosynthesis in Senna tora.</title>
        <authorList>
            <person name="Kang S.-H."/>
            <person name="Pandey R.P."/>
            <person name="Lee C.-M."/>
            <person name="Sim J.-S."/>
            <person name="Jeong J.-T."/>
            <person name="Choi B.-S."/>
            <person name="Jung M."/>
            <person name="Ginzburg D."/>
            <person name="Zhao K."/>
            <person name="Won S.Y."/>
            <person name="Oh T.-J."/>
            <person name="Yu Y."/>
            <person name="Kim N.-H."/>
            <person name="Lee O.R."/>
            <person name="Lee T.-H."/>
            <person name="Bashyal P."/>
            <person name="Kim T.-S."/>
            <person name="Lee W.-H."/>
            <person name="Kawkins C."/>
            <person name="Kim C.-K."/>
            <person name="Kim J.S."/>
            <person name="Ahn B.O."/>
            <person name="Rhee S.Y."/>
            <person name="Sohng J.K."/>
        </authorList>
    </citation>
    <scope>NUCLEOTIDE SEQUENCE</scope>
    <source>
        <tissue evidence="23">Leaf</tissue>
    </source>
</reference>
<keyword evidence="9" id="KW-0677">Repeat</keyword>
<feature type="domain" description="Protein kinase" evidence="22">
    <location>
        <begin position="490"/>
        <end position="770"/>
    </location>
</feature>
<dbReference type="GO" id="GO:0004674">
    <property type="term" value="F:protein serine/threonine kinase activity"/>
    <property type="evidence" value="ECO:0007669"/>
    <property type="project" value="UniProtKB-KW"/>
</dbReference>
<dbReference type="SUPFAM" id="SSF52058">
    <property type="entry name" value="L domain-like"/>
    <property type="match status" value="2"/>
</dbReference>
<keyword evidence="13 20" id="KW-1133">Transmembrane helix</keyword>
<dbReference type="PANTHER" id="PTHR47986:SF34">
    <property type="entry name" value="RECEPTOR-LIKE KINASE TMK2"/>
    <property type="match status" value="1"/>
</dbReference>